<dbReference type="EMBL" id="JAPCWZ010000003">
    <property type="protein sequence ID" value="KAK8872872.1"/>
    <property type="molecule type" value="Genomic_DNA"/>
</dbReference>
<comment type="caution">
    <text evidence="1">The sequence shown here is derived from an EMBL/GenBank/DDBJ whole genome shotgun (WGS) entry which is preliminary data.</text>
</comment>
<gene>
    <name evidence="1" type="ORF">PGQ11_003386</name>
</gene>
<evidence type="ECO:0000313" key="2">
    <source>
        <dbReference type="Proteomes" id="UP001390339"/>
    </source>
</evidence>
<keyword evidence="2" id="KW-1185">Reference proteome</keyword>
<reference evidence="1 2" key="1">
    <citation type="journal article" date="2024" name="IMA Fungus">
        <title>Apiospora arundinis, a panoply of carbohydrate-active enzymes and secondary metabolites.</title>
        <authorList>
            <person name="Sorensen T."/>
            <person name="Petersen C."/>
            <person name="Muurmann A.T."/>
            <person name="Christiansen J.V."/>
            <person name="Brundto M.L."/>
            <person name="Overgaard C.K."/>
            <person name="Boysen A.T."/>
            <person name="Wollenberg R.D."/>
            <person name="Larsen T.O."/>
            <person name="Sorensen J.L."/>
            <person name="Nielsen K.L."/>
            <person name="Sondergaard T.E."/>
        </authorList>
    </citation>
    <scope>NUCLEOTIDE SEQUENCE [LARGE SCALE GENOMIC DNA]</scope>
    <source>
        <strain evidence="1 2">AAU 773</strain>
    </source>
</reference>
<sequence length="124" mass="13417">MAASPSHGRAGAGFPPIKDLYEPPWHSAGIEMAAFSAHSSWESSAVVPDSATLGLLKWTPLREASATQSVTQQIDFHGTRHRQVCLFAAGEPARCRFFLLATWALAHDDDACRAGDRILSRDQG</sequence>
<organism evidence="1 2">
    <name type="scientific">Apiospora arundinis</name>
    <dbReference type="NCBI Taxonomy" id="335852"/>
    <lineage>
        <taxon>Eukaryota</taxon>
        <taxon>Fungi</taxon>
        <taxon>Dikarya</taxon>
        <taxon>Ascomycota</taxon>
        <taxon>Pezizomycotina</taxon>
        <taxon>Sordariomycetes</taxon>
        <taxon>Xylariomycetidae</taxon>
        <taxon>Amphisphaeriales</taxon>
        <taxon>Apiosporaceae</taxon>
        <taxon>Apiospora</taxon>
    </lineage>
</organism>
<accession>A0ABR2J625</accession>
<proteinExistence type="predicted"/>
<dbReference type="Proteomes" id="UP001390339">
    <property type="component" value="Unassembled WGS sequence"/>
</dbReference>
<evidence type="ECO:0000313" key="1">
    <source>
        <dbReference type="EMBL" id="KAK8872872.1"/>
    </source>
</evidence>
<name>A0ABR2J625_9PEZI</name>
<protein>
    <submittedName>
        <fullName evidence="1">Uncharacterized protein</fullName>
    </submittedName>
</protein>